<dbReference type="AlphaFoldDB" id="A0A395UU97"/>
<organism evidence="4 5">
    <name type="scientific">Phocaeicola vulgatus</name>
    <name type="common">Bacteroides vulgatus</name>
    <dbReference type="NCBI Taxonomy" id="821"/>
    <lineage>
        <taxon>Bacteria</taxon>
        <taxon>Pseudomonadati</taxon>
        <taxon>Bacteroidota</taxon>
        <taxon>Bacteroidia</taxon>
        <taxon>Bacteroidales</taxon>
        <taxon>Bacteroidaceae</taxon>
        <taxon>Phocaeicola</taxon>
    </lineage>
</organism>
<comment type="caution">
    <text evidence="4">The sequence shown here is derived from an EMBL/GenBank/DDBJ whole genome shotgun (WGS) entry which is preliminary data.</text>
</comment>
<dbReference type="EMBL" id="JABWDJ010000191">
    <property type="protein sequence ID" value="NVB76075.1"/>
    <property type="molecule type" value="Genomic_DNA"/>
</dbReference>
<sequence length="99" mass="11560">MEIVNNVTAQEFIQVVFSNRQEQSNVVGKWFSPKETGEQIKTKAKKYLANYQNYVSYLEKVVQLPVEDLDKELFKAKIQQQSKNMSDEEKQLMIQTLQG</sequence>
<reference evidence="2 7" key="3">
    <citation type="submission" date="2019-09" db="EMBL/GenBank/DDBJ databases">
        <title>In-depth cultivation of the pig gut microbiome towards novel bacterial diversity and tailored functional studies.</title>
        <authorList>
            <person name="Wylensek D."/>
            <person name="Hitch T.C.A."/>
            <person name="Clavel T."/>
        </authorList>
    </citation>
    <scope>NUCLEOTIDE SEQUENCE [LARGE SCALE GENOMIC DNA]</scope>
    <source>
        <strain evidence="2 7">WCA-389-WT-3C</strain>
    </source>
</reference>
<dbReference type="RefSeq" id="WP_032581840.1">
    <property type="nucleotide sequence ID" value="NZ_CAXSOO010000043.1"/>
</dbReference>
<reference evidence="1 6" key="2">
    <citation type="journal article" date="2019" name="Nat. Med.">
        <title>A library of human gut bacterial isolates paired with longitudinal multiomics data enables mechanistic microbiome research.</title>
        <authorList>
            <person name="Poyet M."/>
            <person name="Groussin M."/>
            <person name="Gibbons S.M."/>
            <person name="Avila-Pacheco J."/>
            <person name="Jiang X."/>
            <person name="Kearney S.M."/>
            <person name="Perrotta A.R."/>
            <person name="Berdy B."/>
            <person name="Zhao S."/>
            <person name="Lieberman T.D."/>
            <person name="Swanson P.K."/>
            <person name="Smith M."/>
            <person name="Roesemann S."/>
            <person name="Alexander J.E."/>
            <person name="Rich S.A."/>
            <person name="Livny J."/>
            <person name="Vlamakis H."/>
            <person name="Clish C."/>
            <person name="Bullock K."/>
            <person name="Deik A."/>
            <person name="Scott J."/>
            <person name="Pierce K.A."/>
            <person name="Xavier R.J."/>
            <person name="Alm E.J."/>
        </authorList>
    </citation>
    <scope>NUCLEOTIDE SEQUENCE [LARGE SCALE GENOMIC DNA]</scope>
    <source>
        <strain evidence="1 6">BIOML-A111</strain>
    </source>
</reference>
<reference evidence="4 5" key="1">
    <citation type="submission" date="2018-08" db="EMBL/GenBank/DDBJ databases">
        <title>A genome reference for cultivated species of the human gut microbiota.</title>
        <authorList>
            <person name="Zou Y."/>
            <person name="Xue W."/>
            <person name="Luo G."/>
        </authorList>
    </citation>
    <scope>NUCLEOTIDE SEQUENCE [LARGE SCALE GENOMIC DNA]</scope>
    <source>
        <strain evidence="4 5">AF25-30LB</strain>
    </source>
</reference>
<evidence type="ECO:0000313" key="2">
    <source>
        <dbReference type="EMBL" id="MSS46958.1"/>
    </source>
</evidence>
<proteinExistence type="predicted"/>
<dbReference type="Proteomes" id="UP000266497">
    <property type="component" value="Unassembled WGS sequence"/>
</dbReference>
<dbReference type="EMBL" id="QRUD01000005">
    <property type="protein sequence ID" value="RGR43034.1"/>
    <property type="molecule type" value="Genomic_DNA"/>
</dbReference>
<dbReference type="EMBL" id="WDAY01000001">
    <property type="protein sequence ID" value="KAB6564423.1"/>
    <property type="molecule type" value="Genomic_DNA"/>
</dbReference>
<evidence type="ECO:0000313" key="8">
    <source>
        <dbReference type="Proteomes" id="UP000524321"/>
    </source>
</evidence>
<dbReference type="EMBL" id="VULU01000001">
    <property type="protein sequence ID" value="MSS46958.1"/>
    <property type="molecule type" value="Genomic_DNA"/>
</dbReference>
<evidence type="ECO:0000313" key="4">
    <source>
        <dbReference type="EMBL" id="RGR43034.1"/>
    </source>
</evidence>
<gene>
    <name evidence="4" type="ORF">DWY53_02765</name>
    <name evidence="2" type="ORF">FYJ30_01030</name>
    <name evidence="1" type="ORF">GAY79_00975</name>
    <name evidence="3" type="ORF">HUV05_21725</name>
</gene>
<evidence type="ECO:0000313" key="7">
    <source>
        <dbReference type="Proteomes" id="UP000460950"/>
    </source>
</evidence>
<reference evidence="3 8" key="4">
    <citation type="submission" date="2020-04" db="EMBL/GenBank/DDBJ databases">
        <authorList>
            <person name="Pieper L."/>
        </authorList>
    </citation>
    <scope>NUCLEOTIDE SEQUENCE [LARGE SCALE GENOMIC DNA]</scope>
    <source>
        <strain evidence="3 8">B33</strain>
    </source>
</reference>
<name>A0A395UU97_PHOVU</name>
<evidence type="ECO:0000313" key="3">
    <source>
        <dbReference type="EMBL" id="NVB76075.1"/>
    </source>
</evidence>
<dbReference type="Proteomes" id="UP000524321">
    <property type="component" value="Unassembled WGS sequence"/>
</dbReference>
<dbReference type="Proteomes" id="UP000437431">
    <property type="component" value="Unassembled WGS sequence"/>
</dbReference>
<reference evidence="3 8" key="5">
    <citation type="submission" date="2020-07" db="EMBL/GenBank/DDBJ databases">
        <title>Bacterial metabolism rescues the inhibition of intestinal drug absorption by food and drug additives.</title>
        <authorList>
            <person name="Zou L."/>
            <person name="Spanogiannopoulos P."/>
            <person name="Chien H.-C."/>
            <person name="Pieper L.M."/>
            <person name="Cai W."/>
            <person name="Khuri N."/>
            <person name="Pottel J."/>
            <person name="Vora B."/>
            <person name="Ni Z."/>
            <person name="Tsakalozou E."/>
            <person name="Zhang W."/>
            <person name="Shoichet B.K."/>
            <person name="Giacomini K.M."/>
            <person name="Turnbaugh P.J."/>
        </authorList>
    </citation>
    <scope>NUCLEOTIDE SEQUENCE [LARGE SCALE GENOMIC DNA]</scope>
    <source>
        <strain evidence="3 8">B33</strain>
    </source>
</reference>
<protein>
    <submittedName>
        <fullName evidence="4">Uncharacterized protein</fullName>
    </submittedName>
</protein>
<accession>A0A395UU97</accession>
<evidence type="ECO:0000313" key="6">
    <source>
        <dbReference type="Proteomes" id="UP000437431"/>
    </source>
</evidence>
<evidence type="ECO:0000313" key="5">
    <source>
        <dbReference type="Proteomes" id="UP000266497"/>
    </source>
</evidence>
<evidence type="ECO:0000313" key="1">
    <source>
        <dbReference type="EMBL" id="KAB6564423.1"/>
    </source>
</evidence>
<dbReference type="Proteomes" id="UP000460950">
    <property type="component" value="Unassembled WGS sequence"/>
</dbReference>